<evidence type="ECO:0000259" key="3">
    <source>
        <dbReference type="PROSITE" id="PS51165"/>
    </source>
</evidence>
<reference evidence="4" key="2">
    <citation type="submission" date="2015-02" db="UniProtKB">
        <authorList>
            <consortium name="EnsemblMetazoa"/>
        </authorList>
    </citation>
    <scope>IDENTIFICATION</scope>
</reference>
<evidence type="ECO:0000256" key="2">
    <source>
        <dbReference type="SAM" id="MobiDB-lite"/>
    </source>
</evidence>
<dbReference type="Gene3D" id="3.30.2300.10">
    <property type="entry name" value="THUMP superfamily"/>
    <property type="match status" value="1"/>
</dbReference>
<accession>T1JJA9</accession>
<reference evidence="5" key="1">
    <citation type="submission" date="2011-05" db="EMBL/GenBank/DDBJ databases">
        <authorList>
            <person name="Richards S.R."/>
            <person name="Qu J."/>
            <person name="Jiang H."/>
            <person name="Jhangiani S.N."/>
            <person name="Agravi P."/>
            <person name="Goodspeed R."/>
            <person name="Gross S."/>
            <person name="Mandapat C."/>
            <person name="Jackson L."/>
            <person name="Mathew T."/>
            <person name="Pu L."/>
            <person name="Thornton R."/>
            <person name="Saada N."/>
            <person name="Wilczek-Boney K.B."/>
            <person name="Lee S."/>
            <person name="Kovar C."/>
            <person name="Wu Y."/>
            <person name="Scherer S.E."/>
            <person name="Worley K.C."/>
            <person name="Muzny D.M."/>
            <person name="Gibbs R."/>
        </authorList>
    </citation>
    <scope>NUCLEOTIDE SEQUENCE</scope>
    <source>
        <strain evidence="5">Brora</strain>
    </source>
</reference>
<protein>
    <recommendedName>
        <fullName evidence="3">THUMP domain-containing protein</fullName>
    </recommendedName>
</protein>
<sequence>MSDKRNGGAVTQGKKRSKNFYIQKNKRQKRNFELTPGVRGFIVTCNNNKERNCIREAYDLLNEFADKLYGPESAEDACATSDNISIEEELKKEVEALKDKERRFQVVESGVRNCLFIRTKLEDPCAVMYAVLNEIEKTRTQRTKFLLRMLPVMDTCKPFIEDIKKCMDTLVTNFFATVNEENSTYALTFKIRNNHSLKRDDLLPALLELIQGKKLAISPDLKNPAVVINVEIVCKTCCLSIVKNYYKYRRCNLIEFAMKGVFVPGKNEEIDGKVKKNKSDVKENENENENENDAKENENENENENDVKGNETDAVIEGENKEIEVKIEEDVNKAD</sequence>
<keyword evidence="1" id="KW-0694">RNA-binding</keyword>
<dbReference type="OMA" id="KRFCDQA"/>
<dbReference type="SMART" id="SM00981">
    <property type="entry name" value="THUMP"/>
    <property type="match status" value="1"/>
</dbReference>
<dbReference type="EnsemblMetazoa" id="SMAR013939-RA">
    <property type="protein sequence ID" value="SMAR013939-PA"/>
    <property type="gene ID" value="SMAR013939"/>
</dbReference>
<dbReference type="HOGENOM" id="CLU_039352_0_1_1"/>
<dbReference type="PROSITE" id="PS51165">
    <property type="entry name" value="THUMP"/>
    <property type="match status" value="1"/>
</dbReference>
<dbReference type="PhylomeDB" id="T1JJA9"/>
<dbReference type="Proteomes" id="UP000014500">
    <property type="component" value="Unassembled WGS sequence"/>
</dbReference>
<name>T1JJA9_STRMM</name>
<dbReference type="STRING" id="126957.T1JJA9"/>
<evidence type="ECO:0000313" key="4">
    <source>
        <dbReference type="EnsemblMetazoa" id="SMAR013939-PA"/>
    </source>
</evidence>
<dbReference type="GO" id="GO:0006400">
    <property type="term" value="P:tRNA modification"/>
    <property type="evidence" value="ECO:0007669"/>
    <property type="project" value="InterPro"/>
</dbReference>
<dbReference type="GO" id="GO:0003723">
    <property type="term" value="F:RNA binding"/>
    <property type="evidence" value="ECO:0007669"/>
    <property type="project" value="UniProtKB-UniRule"/>
</dbReference>
<dbReference type="CDD" id="cd11717">
    <property type="entry name" value="THUMP_THUMPD1_like"/>
    <property type="match status" value="1"/>
</dbReference>
<keyword evidence="5" id="KW-1185">Reference proteome</keyword>
<dbReference type="PANTHER" id="PTHR13452:SF10">
    <property type="entry name" value="THUMP DOMAIN-CONTAINING PROTEIN 1"/>
    <property type="match status" value="1"/>
</dbReference>
<evidence type="ECO:0000256" key="1">
    <source>
        <dbReference type="PROSITE-ProRule" id="PRU00529"/>
    </source>
</evidence>
<feature type="domain" description="THUMP" evidence="3">
    <location>
        <begin position="134"/>
        <end position="243"/>
    </location>
</feature>
<organism evidence="4 5">
    <name type="scientific">Strigamia maritima</name>
    <name type="common">European centipede</name>
    <name type="synonym">Geophilus maritimus</name>
    <dbReference type="NCBI Taxonomy" id="126957"/>
    <lineage>
        <taxon>Eukaryota</taxon>
        <taxon>Metazoa</taxon>
        <taxon>Ecdysozoa</taxon>
        <taxon>Arthropoda</taxon>
        <taxon>Myriapoda</taxon>
        <taxon>Chilopoda</taxon>
        <taxon>Pleurostigmophora</taxon>
        <taxon>Geophilomorpha</taxon>
        <taxon>Linotaeniidae</taxon>
        <taxon>Strigamia</taxon>
    </lineage>
</organism>
<dbReference type="InterPro" id="IPR040183">
    <property type="entry name" value="THUMPD1-like"/>
</dbReference>
<dbReference type="eggNOG" id="KOG3943">
    <property type="taxonomic scope" value="Eukaryota"/>
</dbReference>
<feature type="compositionally biased region" description="Basic and acidic residues" evidence="2">
    <location>
        <begin position="318"/>
        <end position="335"/>
    </location>
</feature>
<dbReference type="AlphaFoldDB" id="T1JJA9"/>
<dbReference type="EMBL" id="JH431720">
    <property type="status" value="NOT_ANNOTATED_CDS"/>
    <property type="molecule type" value="Genomic_DNA"/>
</dbReference>
<feature type="compositionally biased region" description="Basic and acidic residues" evidence="2">
    <location>
        <begin position="274"/>
        <end position="285"/>
    </location>
</feature>
<feature type="region of interest" description="Disordered" evidence="2">
    <location>
        <begin position="274"/>
        <end position="335"/>
    </location>
</feature>
<dbReference type="SUPFAM" id="SSF143437">
    <property type="entry name" value="THUMP domain-like"/>
    <property type="match status" value="1"/>
</dbReference>
<dbReference type="PANTHER" id="PTHR13452">
    <property type="entry name" value="THUMP DOMAIN CONTAINING PROTEIN 1-RELATED"/>
    <property type="match status" value="1"/>
</dbReference>
<proteinExistence type="predicted"/>
<evidence type="ECO:0000313" key="5">
    <source>
        <dbReference type="Proteomes" id="UP000014500"/>
    </source>
</evidence>
<dbReference type="Pfam" id="PF02926">
    <property type="entry name" value="THUMP"/>
    <property type="match status" value="1"/>
</dbReference>
<dbReference type="InterPro" id="IPR004114">
    <property type="entry name" value="THUMP_dom"/>
</dbReference>